<dbReference type="NCBIfam" id="NF010925">
    <property type="entry name" value="PRK14345.1"/>
    <property type="match status" value="1"/>
</dbReference>
<dbReference type="OrthoDB" id="19908at2759"/>
<accession>A0A0M0K194</accession>
<proteinExistence type="inferred from homology"/>
<dbReference type="GO" id="GO:0009249">
    <property type="term" value="P:protein lipoylation"/>
    <property type="evidence" value="ECO:0007669"/>
    <property type="project" value="InterPro"/>
</dbReference>
<keyword evidence="4 10" id="KW-0808">Transferase</keyword>
<evidence type="ECO:0000313" key="10">
    <source>
        <dbReference type="EMBL" id="KOO32574.1"/>
    </source>
</evidence>
<dbReference type="Proteomes" id="UP000037460">
    <property type="component" value="Unassembled WGS sequence"/>
</dbReference>
<evidence type="ECO:0000256" key="2">
    <source>
        <dbReference type="ARBA" id="ARBA00007907"/>
    </source>
</evidence>
<keyword evidence="5" id="KW-0012">Acyltransferase</keyword>
<evidence type="ECO:0000256" key="8">
    <source>
        <dbReference type="PIRSR" id="PIRSR016262-3"/>
    </source>
</evidence>
<dbReference type="AlphaFoldDB" id="A0A0M0K194"/>
<comment type="similarity">
    <text evidence="2">Belongs to the LipB family.</text>
</comment>
<name>A0A0M0K194_9EUKA</name>
<evidence type="ECO:0000256" key="7">
    <source>
        <dbReference type="PIRSR" id="PIRSR016262-2"/>
    </source>
</evidence>
<dbReference type="NCBIfam" id="TIGR00214">
    <property type="entry name" value="lipB"/>
    <property type="match status" value="1"/>
</dbReference>
<organism evidence="10 11">
    <name type="scientific">Chrysochromulina tobinii</name>
    <dbReference type="NCBI Taxonomy" id="1460289"/>
    <lineage>
        <taxon>Eukaryota</taxon>
        <taxon>Haptista</taxon>
        <taxon>Haptophyta</taxon>
        <taxon>Prymnesiophyceae</taxon>
        <taxon>Prymnesiales</taxon>
        <taxon>Chrysochromulinaceae</taxon>
        <taxon>Chrysochromulina</taxon>
    </lineage>
</organism>
<feature type="binding site" evidence="7">
    <location>
        <begin position="163"/>
        <end position="165"/>
    </location>
    <ligand>
        <name>substrate</name>
    </ligand>
</feature>
<dbReference type="PROSITE" id="PS01313">
    <property type="entry name" value="LIPB"/>
    <property type="match status" value="1"/>
</dbReference>
<dbReference type="EC" id="2.3.1.181" evidence="3"/>
<evidence type="ECO:0000256" key="6">
    <source>
        <dbReference type="PIRSR" id="PIRSR016262-1"/>
    </source>
</evidence>
<feature type="active site" description="Acyl-thioester intermediate" evidence="6">
    <location>
        <position position="181"/>
    </location>
</feature>
<dbReference type="PANTHER" id="PTHR10993">
    <property type="entry name" value="OCTANOYLTRANSFERASE"/>
    <property type="match status" value="1"/>
</dbReference>
<comment type="caution">
    <text evidence="10">The sequence shown here is derived from an EMBL/GenBank/DDBJ whole genome shotgun (WGS) entry which is preliminary data.</text>
</comment>
<dbReference type="CDD" id="cd16444">
    <property type="entry name" value="LipB"/>
    <property type="match status" value="1"/>
</dbReference>
<dbReference type="EMBL" id="JWZX01001735">
    <property type="protein sequence ID" value="KOO32574.1"/>
    <property type="molecule type" value="Genomic_DNA"/>
</dbReference>
<dbReference type="PANTHER" id="PTHR10993:SF7">
    <property type="entry name" value="LIPOYLTRANSFERASE 2, MITOCHONDRIAL-RELATED"/>
    <property type="match status" value="1"/>
</dbReference>
<keyword evidence="11" id="KW-1185">Reference proteome</keyword>
<dbReference type="GO" id="GO:0033819">
    <property type="term" value="F:lipoyl(octanoyl) transferase activity"/>
    <property type="evidence" value="ECO:0007669"/>
    <property type="project" value="UniProtKB-EC"/>
</dbReference>
<protein>
    <recommendedName>
        <fullName evidence="3">lipoyl(octanoyl) transferase</fullName>
        <ecNumber evidence="3">2.3.1.181</ecNumber>
    </recommendedName>
</protein>
<dbReference type="UniPathway" id="UPA00538">
    <property type="reaction ID" value="UER00592"/>
</dbReference>
<comment type="pathway">
    <text evidence="1">Protein modification; protein lipoylation via endogenous pathway; protein N(6)-(lipoyl)lysine from octanoyl-[acyl-carrier-protein]: step 1/2.</text>
</comment>
<dbReference type="InterPro" id="IPR000544">
    <property type="entry name" value="Octanoyltransferase"/>
</dbReference>
<evidence type="ECO:0000313" key="11">
    <source>
        <dbReference type="Proteomes" id="UP000037460"/>
    </source>
</evidence>
<dbReference type="PROSITE" id="PS51733">
    <property type="entry name" value="BPL_LPL_CATALYTIC"/>
    <property type="match status" value="1"/>
</dbReference>
<dbReference type="SUPFAM" id="SSF55681">
    <property type="entry name" value="Class II aaRS and biotin synthetases"/>
    <property type="match status" value="1"/>
</dbReference>
<evidence type="ECO:0000256" key="4">
    <source>
        <dbReference type="ARBA" id="ARBA00022679"/>
    </source>
</evidence>
<dbReference type="PIRSF" id="PIRSF016262">
    <property type="entry name" value="LPLase"/>
    <property type="match status" value="1"/>
</dbReference>
<reference evidence="11" key="1">
    <citation type="journal article" date="2015" name="PLoS Genet.">
        <title>Genome Sequence and Transcriptome Analyses of Chrysochromulina tobin: Metabolic Tools for Enhanced Algal Fitness in the Prominent Order Prymnesiales (Haptophyceae).</title>
        <authorList>
            <person name="Hovde B.T."/>
            <person name="Deodato C.R."/>
            <person name="Hunsperger H.M."/>
            <person name="Ryken S.A."/>
            <person name="Yost W."/>
            <person name="Jha R.K."/>
            <person name="Patterson J."/>
            <person name="Monnat R.J. Jr."/>
            <person name="Barlow S.B."/>
            <person name="Starkenburg S.R."/>
            <person name="Cattolico R.A."/>
        </authorList>
    </citation>
    <scope>NUCLEOTIDE SEQUENCE</scope>
    <source>
        <strain evidence="11">CCMP291</strain>
    </source>
</reference>
<dbReference type="InterPro" id="IPR004143">
    <property type="entry name" value="BPL_LPL_catalytic"/>
</dbReference>
<evidence type="ECO:0000256" key="5">
    <source>
        <dbReference type="ARBA" id="ARBA00023315"/>
    </source>
</evidence>
<feature type="domain" description="BPL/LPL catalytic" evidence="9">
    <location>
        <begin position="35"/>
        <end position="221"/>
    </location>
</feature>
<dbReference type="Gene3D" id="3.30.930.10">
    <property type="entry name" value="Bira Bifunctional Protein, Domain 2"/>
    <property type="match status" value="1"/>
</dbReference>
<dbReference type="HAMAP" id="MF_00013">
    <property type="entry name" value="LipB"/>
    <property type="match status" value="1"/>
</dbReference>
<feature type="binding site" evidence="7">
    <location>
        <begin position="150"/>
        <end position="152"/>
    </location>
    <ligand>
        <name>substrate</name>
    </ligand>
</feature>
<evidence type="ECO:0000259" key="9">
    <source>
        <dbReference type="PROSITE" id="PS51733"/>
    </source>
</evidence>
<evidence type="ECO:0000256" key="3">
    <source>
        <dbReference type="ARBA" id="ARBA00012334"/>
    </source>
</evidence>
<dbReference type="InterPro" id="IPR020605">
    <property type="entry name" value="Octanoyltransferase_CS"/>
</dbReference>
<dbReference type="InterPro" id="IPR045864">
    <property type="entry name" value="aa-tRNA-synth_II/BPL/LPL"/>
</dbReference>
<feature type="binding site" evidence="7">
    <location>
        <begin position="81"/>
        <end position="88"/>
    </location>
    <ligand>
        <name>substrate</name>
    </ligand>
</feature>
<evidence type="ECO:0000256" key="1">
    <source>
        <dbReference type="ARBA" id="ARBA00004821"/>
    </source>
</evidence>
<gene>
    <name evidence="10" type="ORF">Ctob_010306</name>
</gene>
<feature type="site" description="Lowers pKa of active site Cys" evidence="8">
    <location>
        <position position="147"/>
    </location>
</feature>
<dbReference type="Pfam" id="PF21948">
    <property type="entry name" value="LplA-B_cat"/>
    <property type="match status" value="1"/>
</dbReference>
<sequence length="260" mass="27942">MTAPRRVVVQRLSGLIGYEDGLRLQHRLVQRRKAGALADTLLLLEHAPVFTLGRLQASAANVLAAPEALAAAGASVVQSDRGGNVTFHGPGQLVAYPILDLAAGYRRDLHWYVERLEDVMIGTAAQFGVSAVRGAPGHTGVWVGERKIGAIGVRVQRWLSSHGVALNADVDLSFFDMIVPCGLHEAPQVTSLSRELGRTVSVGELRPRFEAAFAEAFECELVDGAHVDEIEISGADLELSRVTTKSVDPTRPPSPKMRAE</sequence>